<evidence type="ECO:0000256" key="3">
    <source>
        <dbReference type="ARBA" id="ARBA00022692"/>
    </source>
</evidence>
<name>A0A511RK22_9DEIN</name>
<accession>A0A511RK22</accession>
<evidence type="ECO:0000313" key="7">
    <source>
        <dbReference type="EMBL" id="GEM89999.1"/>
    </source>
</evidence>
<dbReference type="Pfam" id="PF04011">
    <property type="entry name" value="LemA"/>
    <property type="match status" value="1"/>
</dbReference>
<feature type="coiled-coil region" evidence="6">
    <location>
        <begin position="117"/>
        <end position="144"/>
    </location>
</feature>
<comment type="subcellular location">
    <subcellularLocation>
        <location evidence="1">Membrane</location>
        <topology evidence="1">Single-pass membrane protein</topology>
    </subcellularLocation>
</comment>
<dbReference type="PANTHER" id="PTHR34478">
    <property type="entry name" value="PROTEIN LEMA"/>
    <property type="match status" value="1"/>
</dbReference>
<keyword evidence="6" id="KW-0175">Coiled coil</keyword>
<keyword evidence="4" id="KW-1133">Transmembrane helix</keyword>
<dbReference type="AlphaFoldDB" id="A0A511RK22"/>
<evidence type="ECO:0000256" key="6">
    <source>
        <dbReference type="SAM" id="Coils"/>
    </source>
</evidence>
<evidence type="ECO:0000256" key="4">
    <source>
        <dbReference type="ARBA" id="ARBA00022989"/>
    </source>
</evidence>
<evidence type="ECO:0000313" key="8">
    <source>
        <dbReference type="Proteomes" id="UP000321827"/>
    </source>
</evidence>
<evidence type="ECO:0000256" key="2">
    <source>
        <dbReference type="ARBA" id="ARBA00008854"/>
    </source>
</evidence>
<protein>
    <recommendedName>
        <fullName evidence="9">LemA family protein</fullName>
    </recommendedName>
</protein>
<comment type="similarity">
    <text evidence="2">Belongs to the LemA family.</text>
</comment>
<dbReference type="RefSeq" id="WP_147147347.1">
    <property type="nucleotide sequence ID" value="NZ_BJXN01000008.1"/>
</dbReference>
<proteinExistence type="inferred from homology"/>
<dbReference type="Gene3D" id="1.20.1440.20">
    <property type="entry name" value="LemA-like domain"/>
    <property type="match status" value="1"/>
</dbReference>
<evidence type="ECO:0000256" key="1">
    <source>
        <dbReference type="ARBA" id="ARBA00004167"/>
    </source>
</evidence>
<reference evidence="7 8" key="1">
    <citation type="submission" date="2019-07" db="EMBL/GenBank/DDBJ databases">
        <title>Whole genome shotgun sequence of Oceanithermus desulfurans NBRC 100063.</title>
        <authorList>
            <person name="Hosoyama A."/>
            <person name="Uohara A."/>
            <person name="Ohji S."/>
            <person name="Ichikawa N."/>
        </authorList>
    </citation>
    <scope>NUCLEOTIDE SEQUENCE [LARGE SCALE GENOMIC DNA]</scope>
    <source>
        <strain evidence="7 8">NBRC 100063</strain>
    </source>
</reference>
<gene>
    <name evidence="7" type="ORF">ODE01S_14330</name>
</gene>
<dbReference type="EMBL" id="BJXN01000008">
    <property type="protein sequence ID" value="GEM89999.1"/>
    <property type="molecule type" value="Genomic_DNA"/>
</dbReference>
<organism evidence="7 8">
    <name type="scientific">Oceanithermus desulfurans NBRC 100063</name>
    <dbReference type="NCBI Taxonomy" id="1227550"/>
    <lineage>
        <taxon>Bacteria</taxon>
        <taxon>Thermotogati</taxon>
        <taxon>Deinococcota</taxon>
        <taxon>Deinococci</taxon>
        <taxon>Thermales</taxon>
        <taxon>Thermaceae</taxon>
        <taxon>Oceanithermus</taxon>
    </lineage>
</organism>
<dbReference type="PANTHER" id="PTHR34478:SF1">
    <property type="entry name" value="PROTEIN LEMA"/>
    <property type="match status" value="1"/>
</dbReference>
<dbReference type="GO" id="GO:0016020">
    <property type="term" value="C:membrane"/>
    <property type="evidence" value="ECO:0007669"/>
    <property type="project" value="UniProtKB-SubCell"/>
</dbReference>
<evidence type="ECO:0000256" key="5">
    <source>
        <dbReference type="ARBA" id="ARBA00023136"/>
    </source>
</evidence>
<keyword evidence="3" id="KW-0812">Transmembrane</keyword>
<dbReference type="InterPro" id="IPR023353">
    <property type="entry name" value="LemA-like_dom_sf"/>
</dbReference>
<keyword evidence="5" id="KW-0472">Membrane</keyword>
<dbReference type="InterPro" id="IPR007156">
    <property type="entry name" value="MamQ_LemA"/>
</dbReference>
<dbReference type="SUPFAM" id="SSF140478">
    <property type="entry name" value="LemA-like"/>
    <property type="match status" value="1"/>
</dbReference>
<sequence length="187" mass="20828">MTALLILLILVAIVGAFMVLTYNTLIARKNQIDYAQGAIDALLKKRYDLIPNLVATVKGYAKHERELLEKVTELRARIGQARSDDERLGLEGQMSGLLGRLLVQLEAYPDLKANQNFLQLQAALNEIEEQISAARRAFNAAVVEFNNAIEMFPSNLVAGWMGLKRRRVFEVAEAESEVPNVGRLFGS</sequence>
<comment type="caution">
    <text evidence="7">The sequence shown here is derived from an EMBL/GenBank/DDBJ whole genome shotgun (WGS) entry which is preliminary data.</text>
</comment>
<dbReference type="OrthoDB" id="9804152at2"/>
<dbReference type="Proteomes" id="UP000321827">
    <property type="component" value="Unassembled WGS sequence"/>
</dbReference>
<evidence type="ECO:0008006" key="9">
    <source>
        <dbReference type="Google" id="ProtNLM"/>
    </source>
</evidence>